<comment type="caution">
    <text evidence="2">The sequence shown here is derived from an EMBL/GenBank/DDBJ whole genome shotgun (WGS) entry which is preliminary data.</text>
</comment>
<protein>
    <submittedName>
        <fullName evidence="2">Glycerophosphoryl diester phosphodiesterase</fullName>
    </submittedName>
</protein>
<dbReference type="Pfam" id="PF03009">
    <property type="entry name" value="GDPD"/>
    <property type="match status" value="1"/>
</dbReference>
<dbReference type="GO" id="GO:0006629">
    <property type="term" value="P:lipid metabolic process"/>
    <property type="evidence" value="ECO:0007669"/>
    <property type="project" value="InterPro"/>
</dbReference>
<dbReference type="Gene3D" id="3.20.20.190">
    <property type="entry name" value="Phosphatidylinositol (PI) phosphodiesterase"/>
    <property type="match status" value="1"/>
</dbReference>
<proteinExistence type="predicted"/>
<dbReference type="EMBL" id="AYZM01000109">
    <property type="protein sequence ID" value="KRN21611.1"/>
    <property type="molecule type" value="Genomic_DNA"/>
</dbReference>
<accession>A0A0R2F2E3</accession>
<dbReference type="STRING" id="1423804.FD14_GL000981"/>
<dbReference type="AlphaFoldDB" id="A0A0R2F2E3"/>
<dbReference type="GO" id="GO:0008081">
    <property type="term" value="F:phosphoric diester hydrolase activity"/>
    <property type="evidence" value="ECO:0007669"/>
    <property type="project" value="InterPro"/>
</dbReference>
<dbReference type="InterPro" id="IPR017946">
    <property type="entry name" value="PLC-like_Pdiesterase_TIM-brl"/>
</dbReference>
<feature type="domain" description="GP-PDE" evidence="1">
    <location>
        <begin position="1"/>
        <end position="204"/>
    </location>
</feature>
<evidence type="ECO:0000313" key="3">
    <source>
        <dbReference type="Proteomes" id="UP000051442"/>
    </source>
</evidence>
<dbReference type="InterPro" id="IPR030395">
    <property type="entry name" value="GP_PDE_dom"/>
</dbReference>
<dbReference type="PATRIC" id="fig|1423804.4.peg.1055"/>
<evidence type="ECO:0000313" key="2">
    <source>
        <dbReference type="EMBL" id="KRN21611.1"/>
    </source>
</evidence>
<name>A0A0R2F2E3_9LACO</name>
<dbReference type="SUPFAM" id="SSF51695">
    <property type="entry name" value="PLC-like phosphodiesterases"/>
    <property type="match status" value="1"/>
</dbReference>
<reference evidence="2 3" key="1">
    <citation type="journal article" date="2015" name="Genome Announc.">
        <title>Expanding the biotechnology potential of lactobacilli through comparative genomics of 213 strains and associated genera.</title>
        <authorList>
            <person name="Sun Z."/>
            <person name="Harris H.M."/>
            <person name="McCann A."/>
            <person name="Guo C."/>
            <person name="Argimon S."/>
            <person name="Zhang W."/>
            <person name="Yang X."/>
            <person name="Jeffery I.B."/>
            <person name="Cooney J.C."/>
            <person name="Kagawa T.F."/>
            <person name="Liu W."/>
            <person name="Song Y."/>
            <person name="Salvetti E."/>
            <person name="Wrobel A."/>
            <person name="Rasinkangas P."/>
            <person name="Parkhill J."/>
            <person name="Rea M.C."/>
            <person name="O'Sullivan O."/>
            <person name="Ritari J."/>
            <person name="Douillard F.P."/>
            <person name="Paul Ross R."/>
            <person name="Yang R."/>
            <person name="Briner A.E."/>
            <person name="Felis G.E."/>
            <person name="de Vos W.M."/>
            <person name="Barrangou R."/>
            <person name="Klaenhammer T.R."/>
            <person name="Caufield P.W."/>
            <person name="Cui Y."/>
            <person name="Zhang H."/>
            <person name="O'Toole P.W."/>
        </authorList>
    </citation>
    <scope>NUCLEOTIDE SEQUENCE [LARGE SCALE GENOMIC DNA]</scope>
    <source>
        <strain evidence="2 3">DSM 23365</strain>
    </source>
</reference>
<dbReference type="Proteomes" id="UP000051442">
    <property type="component" value="Unassembled WGS sequence"/>
</dbReference>
<evidence type="ECO:0000259" key="1">
    <source>
        <dbReference type="PROSITE" id="PS51704"/>
    </source>
</evidence>
<dbReference type="PANTHER" id="PTHR46211">
    <property type="entry name" value="GLYCEROPHOSPHORYL DIESTER PHOSPHODIESTERASE"/>
    <property type="match status" value="1"/>
</dbReference>
<keyword evidence="3" id="KW-1185">Reference proteome</keyword>
<sequence length="214" mass="24553">MAGFRYAIENGVEGLEFDVQLTRDQVPVIMHDERLDRTTTGMGRLTDFTYAQLKQFQLENGELIPTLDDFMALVGGQDVCLNLEFKTDKVQYPGIEALVLDKVMRADLIQEVIFSSFHLATLQTARLIAPSQNYCFLADHVMLDPELFIRQHQLSGLHLNHYQPVGQFAERIWTVNSRYQITSMFKRGVTGIFTDDFEKAMQIRDQVQPLLMTS</sequence>
<organism evidence="2 3">
    <name type="scientific">Secundilactobacillus similis DSM 23365 = JCM 2765</name>
    <dbReference type="NCBI Taxonomy" id="1423804"/>
    <lineage>
        <taxon>Bacteria</taxon>
        <taxon>Bacillati</taxon>
        <taxon>Bacillota</taxon>
        <taxon>Bacilli</taxon>
        <taxon>Lactobacillales</taxon>
        <taxon>Lactobacillaceae</taxon>
        <taxon>Secundilactobacillus</taxon>
    </lineage>
</organism>
<dbReference type="PANTHER" id="PTHR46211:SF14">
    <property type="entry name" value="GLYCEROPHOSPHODIESTER PHOSPHODIESTERASE"/>
    <property type="match status" value="1"/>
</dbReference>
<dbReference type="PROSITE" id="PS51704">
    <property type="entry name" value="GP_PDE"/>
    <property type="match status" value="1"/>
</dbReference>
<gene>
    <name evidence="2" type="ORF">FD14_GL000981</name>
</gene>